<name>L1LGE0_THEEQ</name>
<evidence type="ECO:0000313" key="1">
    <source>
        <dbReference type="EMBL" id="EKX74310.1"/>
    </source>
</evidence>
<keyword evidence="2" id="KW-1185">Reference proteome</keyword>
<reference evidence="1 2" key="1">
    <citation type="journal article" date="2012" name="BMC Genomics">
        <title>Comparative genomic analysis and phylogenetic position of Theileria equi.</title>
        <authorList>
            <person name="Kappmeyer L.S."/>
            <person name="Thiagarajan M."/>
            <person name="Herndon D.R."/>
            <person name="Ramsay J.D."/>
            <person name="Caler E."/>
            <person name="Djikeng A."/>
            <person name="Gillespie J.J."/>
            <person name="Lau A.O."/>
            <person name="Roalson E.H."/>
            <person name="Silva J.C."/>
            <person name="Silva M.G."/>
            <person name="Suarez C.E."/>
            <person name="Ueti M.W."/>
            <person name="Nene V.M."/>
            <person name="Mealey R.H."/>
            <person name="Knowles D.P."/>
            <person name="Brayton K.A."/>
        </authorList>
    </citation>
    <scope>NUCLEOTIDE SEQUENCE [LARGE SCALE GENOMIC DNA]</scope>
    <source>
        <strain evidence="1 2">WA</strain>
    </source>
</reference>
<accession>L1LGE0</accession>
<dbReference type="EMBL" id="ACOU01000002">
    <property type="protein sequence ID" value="EKX74310.1"/>
    <property type="molecule type" value="Genomic_DNA"/>
</dbReference>
<dbReference type="AlphaFoldDB" id="L1LGE0"/>
<gene>
    <name evidence="1" type="ORF">BEWA_043510</name>
</gene>
<dbReference type="KEGG" id="beq:BEWA_043510"/>
<protein>
    <submittedName>
        <fullName evidence="1">Uncharacterized protein</fullName>
    </submittedName>
</protein>
<sequence length="154" mass="18207">MNTQSARSEQVVVVDATTPENRDRGCDLKNTREKQYLSYYIYSDHRDFALKTPFHLTGPNFECLLPKFYARNTHEQEDEQFFLHESSGEMASPMIVNHELKIFNLDVDIGRTFQWSNCVYYNDSFSIDKNAVSKGKKKQHKYKFKLPHFLRKLI</sequence>
<dbReference type="RefSeq" id="XP_004833762.1">
    <property type="nucleotide sequence ID" value="XM_004833705.1"/>
</dbReference>
<dbReference type="VEuPathDB" id="PiroplasmaDB:BEWA_043510"/>
<comment type="caution">
    <text evidence="1">The sequence shown here is derived from an EMBL/GenBank/DDBJ whole genome shotgun (WGS) entry which is preliminary data.</text>
</comment>
<proteinExistence type="predicted"/>
<evidence type="ECO:0000313" key="2">
    <source>
        <dbReference type="Proteomes" id="UP000031512"/>
    </source>
</evidence>
<dbReference type="Proteomes" id="UP000031512">
    <property type="component" value="Unassembled WGS sequence"/>
</dbReference>
<dbReference type="GeneID" id="15807758"/>
<organism evidence="1 2">
    <name type="scientific">Theileria equi strain WA</name>
    <dbReference type="NCBI Taxonomy" id="1537102"/>
    <lineage>
        <taxon>Eukaryota</taxon>
        <taxon>Sar</taxon>
        <taxon>Alveolata</taxon>
        <taxon>Apicomplexa</taxon>
        <taxon>Aconoidasida</taxon>
        <taxon>Piroplasmida</taxon>
        <taxon>Theileriidae</taxon>
        <taxon>Theileria</taxon>
    </lineage>
</organism>